<dbReference type="InterPro" id="IPR025204">
    <property type="entry name" value="CENP-L"/>
</dbReference>
<name>A0A9N9U0B6_9HYPO</name>
<evidence type="ECO:0000313" key="2">
    <source>
        <dbReference type="EMBL" id="CAG9976030.1"/>
    </source>
</evidence>
<dbReference type="Pfam" id="PF13092">
    <property type="entry name" value="CENP-L"/>
    <property type="match status" value="1"/>
</dbReference>
<evidence type="ECO:0008006" key="4">
    <source>
        <dbReference type="Google" id="ProtNLM"/>
    </source>
</evidence>
<dbReference type="Proteomes" id="UP000754883">
    <property type="component" value="Unassembled WGS sequence"/>
</dbReference>
<dbReference type="OrthoDB" id="8864979at2759"/>
<comment type="caution">
    <text evidence="2">The sequence shown here is derived from an EMBL/GenBank/DDBJ whole genome shotgun (WGS) entry which is preliminary data.</text>
</comment>
<keyword evidence="3" id="KW-1185">Reference proteome</keyword>
<evidence type="ECO:0000256" key="1">
    <source>
        <dbReference type="SAM" id="MobiDB-lite"/>
    </source>
</evidence>
<organism evidence="2 3">
    <name type="scientific">Clonostachys byssicola</name>
    <dbReference type="NCBI Taxonomy" id="160290"/>
    <lineage>
        <taxon>Eukaryota</taxon>
        <taxon>Fungi</taxon>
        <taxon>Dikarya</taxon>
        <taxon>Ascomycota</taxon>
        <taxon>Pezizomycotina</taxon>
        <taxon>Sordariomycetes</taxon>
        <taxon>Hypocreomycetidae</taxon>
        <taxon>Hypocreales</taxon>
        <taxon>Bionectriaceae</taxon>
        <taxon>Clonostachys</taxon>
    </lineage>
</organism>
<evidence type="ECO:0000313" key="3">
    <source>
        <dbReference type="Proteomes" id="UP000754883"/>
    </source>
</evidence>
<reference evidence="2 3" key="2">
    <citation type="submission" date="2021-10" db="EMBL/GenBank/DDBJ databases">
        <authorList>
            <person name="Piombo E."/>
        </authorList>
    </citation>
    <scope>NUCLEOTIDE SEQUENCE [LARGE SCALE GENOMIC DNA]</scope>
</reference>
<feature type="region of interest" description="Disordered" evidence="1">
    <location>
        <begin position="248"/>
        <end position="271"/>
    </location>
</feature>
<gene>
    <name evidence="2" type="ORF">CBYS24578_00014003</name>
</gene>
<sequence length="410" mass="45152">MSRRSARISSVSQASSAFQSSNAADTDADAAPPFFNTTFSTHSVSPLYVGPGGLTPVRLELLGRRLRDVLVGDVVRGIQIGLESSLTPGGQVGPLRSVKLQWFDAKAVLGSATDFQGEGSAWEDLSDEEKRGLWIQIRHENAAYVAILMPGSAGQGELGRSSWEMYPGQEQTGKKLDNGNFLRLPLLLLRMPAALKTVIGEWLATTFDCRVSRLALGTRTITAVWEDWIQTVGLSPRGPDFVITLGFNAPLPDPNQSDEEDEGKKTSTQSGLRTMDIMIQPKDLQRLVRVGKTLEKKKTDAAWEKDPRERRRLAGPNNDNGWAWRFVEGAQSQPFLEALATYIDHHLALNIFHPSVRVEQISCGGFVLGQSRLKVVQQSELTEKLSQAAWLFVTRLGNRVRGDQAPMLFG</sequence>
<proteinExistence type="predicted"/>
<reference evidence="3" key="1">
    <citation type="submission" date="2019-06" db="EMBL/GenBank/DDBJ databases">
        <authorList>
            <person name="Broberg M."/>
        </authorList>
    </citation>
    <scope>NUCLEOTIDE SEQUENCE [LARGE SCALE GENOMIC DNA]</scope>
</reference>
<dbReference type="AlphaFoldDB" id="A0A9N9U0B6"/>
<accession>A0A9N9U0B6</accession>
<dbReference type="EMBL" id="CABFNO020001273">
    <property type="protein sequence ID" value="CAG9976030.1"/>
    <property type="molecule type" value="Genomic_DNA"/>
</dbReference>
<protein>
    <recommendedName>
        <fullName evidence="4">Siroheme synthase</fullName>
    </recommendedName>
</protein>